<keyword evidence="4" id="KW-1185">Reference proteome</keyword>
<organism evidence="3 4">
    <name type="scientific">Koribacter versatilis (strain Ellin345)</name>
    <dbReference type="NCBI Taxonomy" id="204669"/>
    <lineage>
        <taxon>Bacteria</taxon>
        <taxon>Pseudomonadati</taxon>
        <taxon>Acidobacteriota</taxon>
        <taxon>Terriglobia</taxon>
        <taxon>Terriglobales</taxon>
        <taxon>Candidatus Korobacteraceae</taxon>
        <taxon>Candidatus Korobacter</taxon>
    </lineage>
</organism>
<protein>
    <recommendedName>
        <fullName evidence="2">YCII-related domain-containing protein</fullName>
    </recommendedName>
</protein>
<dbReference type="eggNOG" id="COG2350">
    <property type="taxonomic scope" value="Bacteria"/>
</dbReference>
<dbReference type="HOGENOM" id="CLU_164654_1_0_0"/>
<dbReference type="Proteomes" id="UP000002432">
    <property type="component" value="Chromosome"/>
</dbReference>
<dbReference type="OrthoDB" id="6928805at2"/>
<dbReference type="KEGG" id="aba:Acid345_2205"/>
<dbReference type="AlphaFoldDB" id="Q1IPJ4"/>
<gene>
    <name evidence="3" type="ordered locus">Acid345_2205</name>
</gene>
<evidence type="ECO:0000313" key="3">
    <source>
        <dbReference type="EMBL" id="ABF41206.1"/>
    </source>
</evidence>
<evidence type="ECO:0000259" key="2">
    <source>
        <dbReference type="Pfam" id="PF03795"/>
    </source>
</evidence>
<dbReference type="SUPFAM" id="SSF54909">
    <property type="entry name" value="Dimeric alpha+beta barrel"/>
    <property type="match status" value="1"/>
</dbReference>
<evidence type="ECO:0000256" key="1">
    <source>
        <dbReference type="ARBA" id="ARBA00007689"/>
    </source>
</evidence>
<dbReference type="Gene3D" id="3.30.70.1060">
    <property type="entry name" value="Dimeric alpha+beta barrel"/>
    <property type="match status" value="1"/>
</dbReference>
<comment type="similarity">
    <text evidence="1">Belongs to the YciI family.</text>
</comment>
<dbReference type="STRING" id="204669.Acid345_2205"/>
<dbReference type="EnsemblBacteria" id="ABF41206">
    <property type="protein sequence ID" value="ABF41206"/>
    <property type="gene ID" value="Acid345_2205"/>
</dbReference>
<reference evidence="3 4" key="1">
    <citation type="journal article" date="2009" name="Appl. Environ. Microbiol.">
        <title>Three genomes from the phylum Acidobacteria provide insight into the lifestyles of these microorganisms in soils.</title>
        <authorList>
            <person name="Ward N.L."/>
            <person name="Challacombe J.F."/>
            <person name="Janssen P.H."/>
            <person name="Henrissat B."/>
            <person name="Coutinho P.M."/>
            <person name="Wu M."/>
            <person name="Xie G."/>
            <person name="Haft D.H."/>
            <person name="Sait M."/>
            <person name="Badger J."/>
            <person name="Barabote R.D."/>
            <person name="Bradley B."/>
            <person name="Brettin T.S."/>
            <person name="Brinkac L.M."/>
            <person name="Bruce D."/>
            <person name="Creasy T."/>
            <person name="Daugherty S.C."/>
            <person name="Davidsen T.M."/>
            <person name="DeBoy R.T."/>
            <person name="Detter J.C."/>
            <person name="Dodson R.J."/>
            <person name="Durkin A.S."/>
            <person name="Ganapathy A."/>
            <person name="Gwinn-Giglio M."/>
            <person name="Han C.S."/>
            <person name="Khouri H."/>
            <person name="Kiss H."/>
            <person name="Kothari S.P."/>
            <person name="Madupu R."/>
            <person name="Nelson K.E."/>
            <person name="Nelson W.C."/>
            <person name="Paulsen I."/>
            <person name="Penn K."/>
            <person name="Ren Q."/>
            <person name="Rosovitz M.J."/>
            <person name="Selengut J.D."/>
            <person name="Shrivastava S."/>
            <person name="Sullivan S.A."/>
            <person name="Tapia R."/>
            <person name="Thompson L.S."/>
            <person name="Watkins K.L."/>
            <person name="Yang Q."/>
            <person name="Yu C."/>
            <person name="Zafar N."/>
            <person name="Zhou L."/>
            <person name="Kuske C.R."/>
        </authorList>
    </citation>
    <scope>NUCLEOTIDE SEQUENCE [LARGE SCALE GENOMIC DNA]</scope>
    <source>
        <strain evidence="3 4">Ellin345</strain>
    </source>
</reference>
<name>Q1IPJ4_KORVE</name>
<sequence>MELMAHFFIKLIGPRPTFPFDMNESERALMTQHAQYFQERFNQRKVLIYGPVMDPQGPYGMGVLEVADDAEARGIMDADPSVVAGLNRYEMYPMKIGGAQASAV</sequence>
<proteinExistence type="inferred from homology"/>
<accession>Q1IPJ4</accession>
<dbReference type="InterPro" id="IPR005545">
    <property type="entry name" value="YCII"/>
</dbReference>
<dbReference type="EMBL" id="CP000360">
    <property type="protein sequence ID" value="ABF41206.1"/>
    <property type="molecule type" value="Genomic_DNA"/>
</dbReference>
<feature type="domain" description="YCII-related" evidence="2">
    <location>
        <begin position="24"/>
        <end position="95"/>
    </location>
</feature>
<evidence type="ECO:0000313" key="4">
    <source>
        <dbReference type="Proteomes" id="UP000002432"/>
    </source>
</evidence>
<dbReference type="InterPro" id="IPR011008">
    <property type="entry name" value="Dimeric_a/b-barrel"/>
</dbReference>
<dbReference type="Pfam" id="PF03795">
    <property type="entry name" value="YCII"/>
    <property type="match status" value="1"/>
</dbReference>